<organism evidence="2 3">
    <name type="scientific">Tritrichomonas musculus</name>
    <dbReference type="NCBI Taxonomy" id="1915356"/>
    <lineage>
        <taxon>Eukaryota</taxon>
        <taxon>Metamonada</taxon>
        <taxon>Parabasalia</taxon>
        <taxon>Tritrichomonadida</taxon>
        <taxon>Tritrichomonadidae</taxon>
        <taxon>Tritrichomonas</taxon>
    </lineage>
</organism>
<sequence>MHHCGTCELAINEEPYFCSGIPYHRECTRCLICGKSPFDDNSIEELTCIIPGIFLCPLHHSEYILAGRRVPDIFVNKFREKIRRKIVRESFRSQSDDEIQINKPYEQFLPTVTFHFDKPLESVDINLLQTELADEFGSIVEIERGSLIAKLVIIKEFFTGGKKGFFKRIKEKSKMLIEKVKAKFQTALGKSIVGSLVEPPKCTIPDEKIIQNIYNTSSSNILQNFSDLDEDELDDIEYEVAQIAQTEDCKKNLHFILDNKPLYDKCEKQIRDDVKASSYEMTFVGHSAIMMRFNDEYDEIKNRIPISQRTEKFLYHGSRIQNHYGIVNSSLYNPNEDSKNGIRVTDNGYYGKGTYATENFFYACYYANNLEFLKPGEKCSILLCKAVYNNNYVCEKTQKEMGSQIGQNIKSHYGINHAVVGSESQFLPVSQSEANSHRVVAQEFVFPHKHQIIPLFSFTIMRRDYCMIWKDEHIDNNENSGYVKQLSDAIEVNIYFTKSVEEASGIIERKKKNKIKLITNGGGPEKTGQKLIRAARNIVGSDFVCLVFAGDKIHLDWVKTMPNVLFTTDTDMFKKFASLEMKEDPIVKFIDELQKVEAVEFNIKKGDLLRFPKVDL</sequence>
<reference evidence="2 3" key="1">
    <citation type="submission" date="2024-04" db="EMBL/GenBank/DDBJ databases">
        <title>Tritrichomonas musculus Genome.</title>
        <authorList>
            <person name="Alves-Ferreira E."/>
            <person name="Grigg M."/>
            <person name="Lorenzi H."/>
            <person name="Galac M."/>
        </authorList>
    </citation>
    <scope>NUCLEOTIDE SEQUENCE [LARGE SCALE GENOMIC DNA]</scope>
    <source>
        <strain evidence="2 3">EAF2021</strain>
    </source>
</reference>
<dbReference type="SUPFAM" id="SSF56399">
    <property type="entry name" value="ADP-ribosylation"/>
    <property type="match status" value="1"/>
</dbReference>
<dbReference type="Gene3D" id="3.90.228.10">
    <property type="match status" value="1"/>
</dbReference>
<comment type="caution">
    <text evidence="2">The sequence shown here is derived from an EMBL/GenBank/DDBJ whole genome shotgun (WGS) entry which is preliminary data.</text>
</comment>
<dbReference type="Pfam" id="PF00644">
    <property type="entry name" value="PARP"/>
    <property type="match status" value="1"/>
</dbReference>
<dbReference type="InterPro" id="IPR012317">
    <property type="entry name" value="Poly(ADP-ribose)pol_cat_dom"/>
</dbReference>
<name>A0ABR2KVH6_9EUKA</name>
<dbReference type="Proteomes" id="UP001470230">
    <property type="component" value="Unassembled WGS sequence"/>
</dbReference>
<evidence type="ECO:0000313" key="2">
    <source>
        <dbReference type="EMBL" id="KAK8893975.1"/>
    </source>
</evidence>
<proteinExistence type="predicted"/>
<keyword evidence="3" id="KW-1185">Reference proteome</keyword>
<dbReference type="EMBL" id="JAPFFF010000003">
    <property type="protein sequence ID" value="KAK8893975.1"/>
    <property type="molecule type" value="Genomic_DNA"/>
</dbReference>
<evidence type="ECO:0000259" key="1">
    <source>
        <dbReference type="Pfam" id="PF00644"/>
    </source>
</evidence>
<protein>
    <recommendedName>
        <fullName evidence="1">PARP catalytic domain-containing protein</fullName>
    </recommendedName>
</protein>
<feature type="domain" description="PARP catalytic" evidence="1">
    <location>
        <begin position="294"/>
        <end position="452"/>
    </location>
</feature>
<gene>
    <name evidence="2" type="ORF">M9Y10_022405</name>
</gene>
<evidence type="ECO:0000313" key="3">
    <source>
        <dbReference type="Proteomes" id="UP001470230"/>
    </source>
</evidence>
<accession>A0ABR2KVH6</accession>